<proteinExistence type="predicted"/>
<evidence type="ECO:0000256" key="1">
    <source>
        <dbReference type="SAM" id="MobiDB-lite"/>
    </source>
</evidence>
<protein>
    <submittedName>
        <fullName evidence="2">Uncharacterized protein</fullName>
    </submittedName>
</protein>
<dbReference type="AlphaFoldDB" id="L5KVT3"/>
<dbReference type="EMBL" id="KB030536">
    <property type="protein sequence ID" value="ELK15517.1"/>
    <property type="molecule type" value="Genomic_DNA"/>
</dbReference>
<evidence type="ECO:0000313" key="2">
    <source>
        <dbReference type="EMBL" id="ELK15517.1"/>
    </source>
</evidence>
<dbReference type="InParanoid" id="L5KVT3"/>
<keyword evidence="3" id="KW-1185">Reference proteome</keyword>
<sequence>MLASRGSTAVTGLPAGSEACPASFTLTDVQLHHRAGPPSKERQLSKTAAAATERCGEAHEEQ</sequence>
<evidence type="ECO:0000313" key="3">
    <source>
        <dbReference type="Proteomes" id="UP000010552"/>
    </source>
</evidence>
<feature type="region of interest" description="Disordered" evidence="1">
    <location>
        <begin position="32"/>
        <end position="62"/>
    </location>
</feature>
<organism evidence="2 3">
    <name type="scientific">Pteropus alecto</name>
    <name type="common">Black flying fox</name>
    <dbReference type="NCBI Taxonomy" id="9402"/>
    <lineage>
        <taxon>Eukaryota</taxon>
        <taxon>Metazoa</taxon>
        <taxon>Chordata</taxon>
        <taxon>Craniata</taxon>
        <taxon>Vertebrata</taxon>
        <taxon>Euteleostomi</taxon>
        <taxon>Mammalia</taxon>
        <taxon>Eutheria</taxon>
        <taxon>Laurasiatheria</taxon>
        <taxon>Chiroptera</taxon>
        <taxon>Yinpterochiroptera</taxon>
        <taxon>Pteropodoidea</taxon>
        <taxon>Pteropodidae</taxon>
        <taxon>Pteropodinae</taxon>
        <taxon>Pteropus</taxon>
    </lineage>
</organism>
<reference evidence="3" key="1">
    <citation type="journal article" date="2013" name="Science">
        <title>Comparative analysis of bat genomes provides insight into the evolution of flight and immunity.</title>
        <authorList>
            <person name="Zhang G."/>
            <person name="Cowled C."/>
            <person name="Shi Z."/>
            <person name="Huang Z."/>
            <person name="Bishop-Lilly K.A."/>
            <person name="Fang X."/>
            <person name="Wynne J.W."/>
            <person name="Xiong Z."/>
            <person name="Baker M.L."/>
            <person name="Zhao W."/>
            <person name="Tachedjian M."/>
            <person name="Zhu Y."/>
            <person name="Zhou P."/>
            <person name="Jiang X."/>
            <person name="Ng J."/>
            <person name="Yang L."/>
            <person name="Wu L."/>
            <person name="Xiao J."/>
            <person name="Feng Y."/>
            <person name="Chen Y."/>
            <person name="Sun X."/>
            <person name="Zhang Y."/>
            <person name="Marsh G.A."/>
            <person name="Crameri G."/>
            <person name="Broder C.C."/>
            <person name="Frey K.G."/>
            <person name="Wang L.F."/>
            <person name="Wang J."/>
        </authorList>
    </citation>
    <scope>NUCLEOTIDE SEQUENCE [LARGE SCALE GENOMIC DNA]</scope>
</reference>
<dbReference type="Proteomes" id="UP000010552">
    <property type="component" value="Unassembled WGS sequence"/>
</dbReference>
<name>L5KVT3_PTEAL</name>
<gene>
    <name evidence="2" type="ORF">PAL_GLEAN10010770</name>
</gene>
<accession>L5KVT3</accession>